<feature type="domain" description="Nucleoside phosphorylase" evidence="6">
    <location>
        <begin position="14"/>
        <end position="229"/>
    </location>
</feature>
<dbReference type="PANTHER" id="PTHR43691:SF11">
    <property type="entry name" value="FI09636P-RELATED"/>
    <property type="match status" value="1"/>
</dbReference>
<dbReference type="EC" id="2.4.2.3" evidence="1"/>
<evidence type="ECO:0000256" key="5">
    <source>
        <dbReference type="ARBA" id="ARBA00048447"/>
    </source>
</evidence>
<dbReference type="CDD" id="cd09006">
    <property type="entry name" value="PNP_EcPNPI-like"/>
    <property type="match status" value="1"/>
</dbReference>
<keyword evidence="4 7" id="KW-0808">Transferase</keyword>
<dbReference type="InterPro" id="IPR004402">
    <property type="entry name" value="DeoD-type"/>
</dbReference>
<accession>A0ABZ2RNK6</accession>
<proteinExistence type="predicted"/>
<evidence type="ECO:0000313" key="7">
    <source>
        <dbReference type="EMBL" id="WXL28576.1"/>
    </source>
</evidence>
<dbReference type="NCBIfam" id="NF004489">
    <property type="entry name" value="PRK05819.1"/>
    <property type="match status" value="1"/>
</dbReference>
<reference evidence="7" key="1">
    <citation type="submission" date="2024-03" db="EMBL/GenBank/DDBJ databases">
        <title>Complete genome sequence of Mycoplasma gypis type strain B1/T1.</title>
        <authorList>
            <person name="Spergser J."/>
        </authorList>
    </citation>
    <scope>NUCLEOTIDE SEQUENCE [LARGE SCALE GENOMIC DNA]</scope>
    <source>
        <strain evidence="7">B1/T1</strain>
    </source>
</reference>
<protein>
    <recommendedName>
        <fullName evidence="2">Uridine phosphorylase</fullName>
        <ecNumber evidence="1">2.4.2.3</ecNumber>
    </recommendedName>
</protein>
<gene>
    <name evidence="7" type="primary">deoD</name>
    <name evidence="7" type="ORF">WG616_00900</name>
</gene>
<dbReference type="InterPro" id="IPR035994">
    <property type="entry name" value="Nucleoside_phosphorylase_sf"/>
</dbReference>
<evidence type="ECO:0000256" key="1">
    <source>
        <dbReference type="ARBA" id="ARBA00011888"/>
    </source>
</evidence>
<evidence type="ECO:0000313" key="8">
    <source>
        <dbReference type="Proteomes" id="UP001460679"/>
    </source>
</evidence>
<dbReference type="PANTHER" id="PTHR43691">
    <property type="entry name" value="URIDINE PHOSPHORYLASE"/>
    <property type="match status" value="1"/>
</dbReference>
<evidence type="ECO:0000256" key="3">
    <source>
        <dbReference type="ARBA" id="ARBA00022676"/>
    </source>
</evidence>
<keyword evidence="3 7" id="KW-0328">Glycosyltransferase</keyword>
<dbReference type="RefSeq" id="WP_205498870.1">
    <property type="nucleotide sequence ID" value="NZ_CP148066.1"/>
</dbReference>
<evidence type="ECO:0000256" key="4">
    <source>
        <dbReference type="ARBA" id="ARBA00022679"/>
    </source>
</evidence>
<keyword evidence="8" id="KW-1185">Reference proteome</keyword>
<comment type="catalytic activity">
    <reaction evidence="5">
        <text>uridine + phosphate = alpha-D-ribose 1-phosphate + uracil</text>
        <dbReference type="Rhea" id="RHEA:24388"/>
        <dbReference type="ChEBI" id="CHEBI:16704"/>
        <dbReference type="ChEBI" id="CHEBI:17568"/>
        <dbReference type="ChEBI" id="CHEBI:43474"/>
        <dbReference type="ChEBI" id="CHEBI:57720"/>
        <dbReference type="EC" id="2.4.2.3"/>
    </reaction>
</comment>
<dbReference type="Pfam" id="PF01048">
    <property type="entry name" value="PNP_UDP_1"/>
    <property type="match status" value="1"/>
</dbReference>
<organism evidence="7 8">
    <name type="scientific">[Mycoplasma] gypis</name>
    <dbReference type="NCBI Taxonomy" id="92404"/>
    <lineage>
        <taxon>Bacteria</taxon>
        <taxon>Bacillati</taxon>
        <taxon>Mycoplasmatota</taxon>
        <taxon>Mycoplasmoidales</taxon>
        <taxon>Metamycoplasmataceae</taxon>
        <taxon>Metamycoplasma</taxon>
    </lineage>
</organism>
<dbReference type="EMBL" id="CP148066">
    <property type="protein sequence ID" value="WXL28576.1"/>
    <property type="molecule type" value="Genomic_DNA"/>
</dbReference>
<evidence type="ECO:0000256" key="2">
    <source>
        <dbReference type="ARBA" id="ARBA00021980"/>
    </source>
</evidence>
<dbReference type="GO" id="GO:0004731">
    <property type="term" value="F:purine-nucleoside phosphorylase activity"/>
    <property type="evidence" value="ECO:0007669"/>
    <property type="project" value="UniProtKB-EC"/>
</dbReference>
<name>A0ABZ2RNK6_9BACT</name>
<dbReference type="SUPFAM" id="SSF53167">
    <property type="entry name" value="Purine and uridine phosphorylases"/>
    <property type="match status" value="1"/>
</dbReference>
<dbReference type="Gene3D" id="3.40.50.1580">
    <property type="entry name" value="Nucleoside phosphorylase domain"/>
    <property type="match status" value="1"/>
</dbReference>
<dbReference type="NCBIfam" id="TIGR00107">
    <property type="entry name" value="deoD"/>
    <property type="match status" value="1"/>
</dbReference>
<dbReference type="InterPro" id="IPR000845">
    <property type="entry name" value="Nucleoside_phosphorylase_d"/>
</dbReference>
<dbReference type="Proteomes" id="UP001460679">
    <property type="component" value="Chromosome"/>
</dbReference>
<sequence>MTPHINAKDGDIAKLVLMPGDPLRAKYIAEKYLENPRLVSDVRNVLMFTGKYHGHDVSVCASGMGIPSIGIYAYELFNFYNVDTIVRIGSSGAYVEDLKLYDLVLAKSCYGENTSFRKAFTGSEEHIAYPTKSLNDLIVKKANELQIPLREEHIHSEDAFYTNESAQERMQRSQGGVCVEMESYGLFSVAEKLNKKAACILTISDNLVTHEYTTAEEREKAFNKMMELALSLAGE</sequence>
<evidence type="ECO:0000259" key="6">
    <source>
        <dbReference type="Pfam" id="PF01048"/>
    </source>
</evidence>